<dbReference type="Gene3D" id="1.10.510.10">
    <property type="entry name" value="Transferase(Phosphotransferase) domain 1"/>
    <property type="match status" value="1"/>
</dbReference>
<gene>
    <name evidence="9" type="ORF">QUF54_04830</name>
</gene>
<evidence type="ECO:0000259" key="8">
    <source>
        <dbReference type="PROSITE" id="PS50011"/>
    </source>
</evidence>
<keyword evidence="7" id="KW-0175">Coiled coil</keyword>
<dbReference type="PANTHER" id="PTHR24348:SF22">
    <property type="entry name" value="NON-SPECIFIC SERINE_THREONINE PROTEIN KINASE"/>
    <property type="match status" value="1"/>
</dbReference>
<dbReference type="SMART" id="SM00220">
    <property type="entry name" value="S_TKc"/>
    <property type="match status" value="1"/>
</dbReference>
<keyword evidence="2 6" id="KW-0547">Nucleotide-binding</keyword>
<dbReference type="InterPro" id="IPR045269">
    <property type="entry name" value="Atg1-like"/>
</dbReference>
<dbReference type="InterPro" id="IPR019734">
    <property type="entry name" value="TPR_rpt"/>
</dbReference>
<dbReference type="InterPro" id="IPR008271">
    <property type="entry name" value="Ser/Thr_kinase_AS"/>
</dbReference>
<dbReference type="PROSITE" id="PS50011">
    <property type="entry name" value="PROTEIN_KINASE_DOM"/>
    <property type="match status" value="1"/>
</dbReference>
<dbReference type="InterPro" id="IPR011990">
    <property type="entry name" value="TPR-like_helical_dom_sf"/>
</dbReference>
<evidence type="ECO:0000313" key="9">
    <source>
        <dbReference type="EMBL" id="MDM8562661.1"/>
    </source>
</evidence>
<keyword evidence="10" id="KW-1185">Reference proteome</keyword>
<proteinExistence type="predicted"/>
<evidence type="ECO:0000256" key="2">
    <source>
        <dbReference type="ARBA" id="ARBA00022741"/>
    </source>
</evidence>
<feature type="binding site" evidence="6">
    <location>
        <position position="372"/>
    </location>
    <ligand>
        <name>ATP</name>
        <dbReference type="ChEBI" id="CHEBI:30616"/>
    </ligand>
</feature>
<organism evidence="9 10">
    <name type="scientific">Candidatus Marithioploca araucensis</name>
    <dbReference type="NCBI Taxonomy" id="70273"/>
    <lineage>
        <taxon>Bacteria</taxon>
        <taxon>Pseudomonadati</taxon>
        <taxon>Pseudomonadota</taxon>
        <taxon>Gammaproteobacteria</taxon>
        <taxon>Thiotrichales</taxon>
        <taxon>Thiotrichaceae</taxon>
        <taxon>Candidatus Marithioploca</taxon>
    </lineage>
</organism>
<dbReference type="PROSITE" id="PS00108">
    <property type="entry name" value="PROTEIN_KINASE_ST"/>
    <property type="match status" value="1"/>
</dbReference>
<keyword evidence="5" id="KW-0802">TPR repeat</keyword>
<dbReference type="Gene3D" id="1.25.40.10">
    <property type="entry name" value="Tetratricopeptide repeat domain"/>
    <property type="match status" value="1"/>
</dbReference>
<evidence type="ECO:0000256" key="1">
    <source>
        <dbReference type="ARBA" id="ARBA00022679"/>
    </source>
</evidence>
<keyword evidence="3 9" id="KW-0418">Kinase</keyword>
<dbReference type="SUPFAM" id="SSF56112">
    <property type="entry name" value="Protein kinase-like (PK-like)"/>
    <property type="match status" value="1"/>
</dbReference>
<keyword evidence="4 6" id="KW-0067">ATP-binding</keyword>
<feature type="domain" description="Protein kinase" evidence="8">
    <location>
        <begin position="343"/>
        <end position="603"/>
    </location>
</feature>
<dbReference type="PANTHER" id="PTHR24348">
    <property type="entry name" value="SERINE/THREONINE-PROTEIN KINASE UNC-51-RELATED"/>
    <property type="match status" value="1"/>
</dbReference>
<sequence>MSLPTLMQKGLSALLNVVKVTEPSAISQAITSLSQHFTLSAYEIAGAYQKSYTSALNAIIAGLDKPSVFNSKVSKEFAKQVVPKYLQPFAVKYAILDHFALQQFCTDTITKCQTLIPFNKQVFKGEETKLTEPELAALITDTDSLSITALVLEELRPLEIPSLCDEKFVAFLRYNDLLGTAILFFLHEQLRQESRVESTLAELQRKGLWQDVYEIKDSLSQLMAHLDLSPQIKARDELTYHNNESLKRIGEATTQLKKLPRNHPQYSQLALSCGSVLSSTGALPEAEKCFLQAMENNADRALALFNLFQVKVRRNEFEPALATLQEAISIAPQQYALHDIDKYPIKRILGAGGMGCVFLCSHKLQKKPVVVKCFWENHKGSAEEVFKEAFTMSEIAGEYVPAPLDYGYVDPVKQERAFFVTEHITGAMDGETWLEQKGKLNAEVALQVGLQMAKGLKVAHAAGVLHLDLKPANILLKQIDSGIIVKIIDFGLSQVATPLQQKICNPQIKTQLSQFGQAVFGTLDYAAPEQQGFEHLGQPSAKSDVFGFGATLYRLLTQDSPRKLNPRRLADAPELFELLCDCVEEEPTRRLSIEEIINQLERLDKRVQPIEEKEEKNEWEDELEKLLETTREKYKKQDASYLSLLYQEEGTVKEDIPVVCPYCDSLFAATEEGGLECPKCHWDFEIDDDGDVISANEE</sequence>
<dbReference type="InterPro" id="IPR011009">
    <property type="entry name" value="Kinase-like_dom_sf"/>
</dbReference>
<evidence type="ECO:0000256" key="3">
    <source>
        <dbReference type="ARBA" id="ARBA00022777"/>
    </source>
</evidence>
<name>A0ABT7VSX1_9GAMM</name>
<evidence type="ECO:0000313" key="10">
    <source>
        <dbReference type="Proteomes" id="UP001171945"/>
    </source>
</evidence>
<dbReference type="Proteomes" id="UP001171945">
    <property type="component" value="Unassembled WGS sequence"/>
</dbReference>
<dbReference type="CDD" id="cd14014">
    <property type="entry name" value="STKc_PknB_like"/>
    <property type="match status" value="1"/>
</dbReference>
<evidence type="ECO:0000256" key="5">
    <source>
        <dbReference type="PROSITE-ProRule" id="PRU00339"/>
    </source>
</evidence>
<feature type="repeat" description="TPR" evidence="5">
    <location>
        <begin position="301"/>
        <end position="334"/>
    </location>
</feature>
<dbReference type="SUPFAM" id="SSF48452">
    <property type="entry name" value="TPR-like"/>
    <property type="match status" value="1"/>
</dbReference>
<accession>A0ABT7VSX1</accession>
<dbReference type="PROSITE" id="PS00107">
    <property type="entry name" value="PROTEIN_KINASE_ATP"/>
    <property type="match status" value="1"/>
</dbReference>
<evidence type="ECO:0000256" key="7">
    <source>
        <dbReference type="SAM" id="Coils"/>
    </source>
</evidence>
<dbReference type="InterPro" id="IPR017441">
    <property type="entry name" value="Protein_kinase_ATP_BS"/>
</dbReference>
<dbReference type="EMBL" id="JAUCGM010000240">
    <property type="protein sequence ID" value="MDM8562661.1"/>
    <property type="molecule type" value="Genomic_DNA"/>
</dbReference>
<dbReference type="Pfam" id="PF00069">
    <property type="entry name" value="Pkinase"/>
    <property type="match status" value="1"/>
</dbReference>
<dbReference type="GO" id="GO:0016301">
    <property type="term" value="F:kinase activity"/>
    <property type="evidence" value="ECO:0007669"/>
    <property type="project" value="UniProtKB-KW"/>
</dbReference>
<comment type="caution">
    <text evidence="9">The sequence shown here is derived from an EMBL/GenBank/DDBJ whole genome shotgun (WGS) entry which is preliminary data.</text>
</comment>
<dbReference type="PROSITE" id="PS50005">
    <property type="entry name" value="TPR"/>
    <property type="match status" value="1"/>
</dbReference>
<protein>
    <submittedName>
        <fullName evidence="9">Protein kinase</fullName>
    </submittedName>
</protein>
<feature type="coiled-coil region" evidence="7">
    <location>
        <begin position="593"/>
        <end position="636"/>
    </location>
</feature>
<reference evidence="9" key="1">
    <citation type="submission" date="2023-06" db="EMBL/GenBank/DDBJ databases">
        <title>Uncultivated large filamentous bacteria from sulfidic sediments reveal new species and different genomic features in energy metabolism and defense.</title>
        <authorList>
            <person name="Fonseca A."/>
        </authorList>
    </citation>
    <scope>NUCLEOTIDE SEQUENCE</scope>
    <source>
        <strain evidence="9">HSG4</strain>
    </source>
</reference>
<keyword evidence="1" id="KW-0808">Transferase</keyword>
<evidence type="ECO:0000256" key="6">
    <source>
        <dbReference type="PROSITE-ProRule" id="PRU10141"/>
    </source>
</evidence>
<dbReference type="InterPro" id="IPR000719">
    <property type="entry name" value="Prot_kinase_dom"/>
</dbReference>
<evidence type="ECO:0000256" key="4">
    <source>
        <dbReference type="ARBA" id="ARBA00022840"/>
    </source>
</evidence>